<dbReference type="SUPFAM" id="SSF57535">
    <property type="entry name" value="Complement control module/SCR domain"/>
    <property type="match status" value="3"/>
</dbReference>
<keyword evidence="5" id="KW-0472">Membrane</keyword>
<keyword evidence="6 8" id="KW-1015">Disulfide bond</keyword>
<dbReference type="FunFam" id="2.10.70.10:FF:000011">
    <property type="entry name" value="CUB and sushi domain-containing protein 3 isoform A"/>
    <property type="match status" value="3"/>
</dbReference>
<dbReference type="Proteomes" id="UP000314982">
    <property type="component" value="Unassembled WGS sequence"/>
</dbReference>
<evidence type="ECO:0000256" key="4">
    <source>
        <dbReference type="ARBA" id="ARBA00022737"/>
    </source>
</evidence>
<proteinExistence type="predicted"/>
<dbReference type="PANTHER" id="PTHR46393">
    <property type="entry name" value="SUSHI DOMAIN-CONTAINING PROTEIN"/>
    <property type="match status" value="1"/>
</dbReference>
<evidence type="ECO:0000313" key="10">
    <source>
        <dbReference type="Ensembl" id="ENSHHUP00000061342.1"/>
    </source>
</evidence>
<dbReference type="Ensembl" id="ENSHHUT00000063426.1">
    <property type="protein sequence ID" value="ENSHHUP00000061342.1"/>
    <property type="gene ID" value="ENSHHUG00000036351.1"/>
</dbReference>
<dbReference type="PROSITE" id="PS50923">
    <property type="entry name" value="SUSHI"/>
    <property type="match status" value="3"/>
</dbReference>
<keyword evidence="2 8" id="KW-0768">Sushi</keyword>
<dbReference type="InterPro" id="IPR035976">
    <property type="entry name" value="Sushi/SCR/CCP_sf"/>
</dbReference>
<keyword evidence="7" id="KW-0325">Glycoprotein</keyword>
<dbReference type="AlphaFoldDB" id="A0A4W5PD05"/>
<evidence type="ECO:0000256" key="5">
    <source>
        <dbReference type="ARBA" id="ARBA00023136"/>
    </source>
</evidence>
<keyword evidence="4" id="KW-0677">Repeat</keyword>
<evidence type="ECO:0000256" key="1">
    <source>
        <dbReference type="ARBA" id="ARBA00004370"/>
    </source>
</evidence>
<reference evidence="10" key="3">
    <citation type="submission" date="2025-09" db="UniProtKB">
        <authorList>
            <consortium name="Ensembl"/>
        </authorList>
    </citation>
    <scope>IDENTIFICATION</scope>
</reference>
<dbReference type="CDD" id="cd00033">
    <property type="entry name" value="CCP"/>
    <property type="match status" value="3"/>
</dbReference>
<evidence type="ECO:0000256" key="7">
    <source>
        <dbReference type="ARBA" id="ARBA00023180"/>
    </source>
</evidence>
<feature type="domain" description="Sushi" evidence="9">
    <location>
        <begin position="9"/>
        <end position="68"/>
    </location>
</feature>
<keyword evidence="11" id="KW-1185">Reference proteome</keyword>
<evidence type="ECO:0000256" key="2">
    <source>
        <dbReference type="ARBA" id="ARBA00022659"/>
    </source>
</evidence>
<feature type="disulfide bond" evidence="8">
    <location>
        <begin position="155"/>
        <end position="182"/>
    </location>
</feature>
<feature type="disulfide bond" evidence="8">
    <location>
        <begin position="97"/>
        <end position="124"/>
    </location>
</feature>
<evidence type="ECO:0000256" key="6">
    <source>
        <dbReference type="ARBA" id="ARBA00023157"/>
    </source>
</evidence>
<organism evidence="10 11">
    <name type="scientific">Hucho hucho</name>
    <name type="common">huchen</name>
    <dbReference type="NCBI Taxonomy" id="62062"/>
    <lineage>
        <taxon>Eukaryota</taxon>
        <taxon>Metazoa</taxon>
        <taxon>Chordata</taxon>
        <taxon>Craniata</taxon>
        <taxon>Vertebrata</taxon>
        <taxon>Euteleostomi</taxon>
        <taxon>Actinopterygii</taxon>
        <taxon>Neopterygii</taxon>
        <taxon>Teleostei</taxon>
        <taxon>Protacanthopterygii</taxon>
        <taxon>Salmoniformes</taxon>
        <taxon>Salmonidae</taxon>
        <taxon>Salmoninae</taxon>
        <taxon>Hucho</taxon>
    </lineage>
</organism>
<dbReference type="PANTHER" id="PTHR46393:SF7">
    <property type="entry name" value="COMPLEMENT C2"/>
    <property type="match status" value="1"/>
</dbReference>
<comment type="caution">
    <text evidence="8">Lacks conserved residue(s) required for the propagation of feature annotation.</text>
</comment>
<dbReference type="Gene3D" id="2.10.70.10">
    <property type="entry name" value="Complement Module, domain 1"/>
    <property type="match status" value="3"/>
</dbReference>
<protein>
    <recommendedName>
        <fullName evidence="9">Sushi domain-containing protein</fullName>
    </recommendedName>
</protein>
<keyword evidence="3" id="KW-0732">Signal</keyword>
<evidence type="ECO:0000313" key="11">
    <source>
        <dbReference type="Proteomes" id="UP000314982"/>
    </source>
</evidence>
<evidence type="ECO:0000256" key="3">
    <source>
        <dbReference type="ARBA" id="ARBA00022729"/>
    </source>
</evidence>
<feature type="domain" description="Sushi" evidence="9">
    <location>
        <begin position="127"/>
        <end position="184"/>
    </location>
</feature>
<evidence type="ECO:0000256" key="8">
    <source>
        <dbReference type="PROSITE-ProRule" id="PRU00302"/>
    </source>
</evidence>
<reference evidence="10" key="2">
    <citation type="submission" date="2025-08" db="UniProtKB">
        <authorList>
            <consortium name="Ensembl"/>
        </authorList>
    </citation>
    <scope>IDENTIFICATION</scope>
</reference>
<feature type="domain" description="Sushi" evidence="9">
    <location>
        <begin position="69"/>
        <end position="126"/>
    </location>
</feature>
<accession>A0A4W5PD05</accession>
<dbReference type="InterPro" id="IPR000436">
    <property type="entry name" value="Sushi_SCR_CCP_dom"/>
</dbReference>
<dbReference type="SMART" id="SM00032">
    <property type="entry name" value="CCP"/>
    <property type="match status" value="3"/>
</dbReference>
<dbReference type="Pfam" id="PF00084">
    <property type="entry name" value="Sushi"/>
    <property type="match status" value="3"/>
</dbReference>
<name>A0A4W5PD05_9TELE</name>
<reference evidence="11" key="1">
    <citation type="submission" date="2018-06" db="EMBL/GenBank/DDBJ databases">
        <title>Genome assembly of Danube salmon.</title>
        <authorList>
            <person name="Macqueen D.J."/>
            <person name="Gundappa M.K."/>
        </authorList>
    </citation>
    <scope>NUCLEOTIDE SEQUENCE [LARGE SCALE GENOMIC DNA]</scope>
</reference>
<dbReference type="GeneTree" id="ENSGT00940000155549"/>
<evidence type="ECO:0000259" key="9">
    <source>
        <dbReference type="PROSITE" id="PS50923"/>
    </source>
</evidence>
<dbReference type="GO" id="GO:0016020">
    <property type="term" value="C:membrane"/>
    <property type="evidence" value="ECO:0007669"/>
    <property type="project" value="UniProtKB-SubCell"/>
</dbReference>
<comment type="subcellular location">
    <subcellularLocation>
        <location evidence="1">Membrane</location>
    </subcellularLocation>
</comment>
<sequence length="220" mass="23534">MDREQIIVINCGDPGVPANGMRYGEDFAIGQNITFLCAPGYSMEADSSAVRTCTSNGTWSGIMASCQAVTCAAPSAISNGVLEGTDFEWGTSVSYSCSPGYELSFPAILTCVGNGTWNGMVPQCLPKFCGDPGVPAYGSREGLSFIYQSEVSFSCSAPYIPVGSTTRLCQADGSWSGFQPRCIEPTRTTCENPGTPRYGSLNRTYGFKVRRERPSLKIIL</sequence>